<dbReference type="InterPro" id="IPR004869">
    <property type="entry name" value="MMPL_dom"/>
</dbReference>
<feature type="transmembrane region" description="Helical" evidence="7">
    <location>
        <begin position="206"/>
        <end position="228"/>
    </location>
</feature>
<evidence type="ECO:0000256" key="4">
    <source>
        <dbReference type="ARBA" id="ARBA00022692"/>
    </source>
</evidence>
<gene>
    <name evidence="9" type="ORF">GCM10020260_10120</name>
</gene>
<sequence>MSAPTHDARTRWARRLLLPLLVVLAWLAWTGAGGTTFGALSEVTSNDQETFLPAEAESTRASELQQQFADSDAVPTTVVAERDSGTSEGLEASALADADDAAEALRATPGVTEVAGPVPSEDGAAVQLTVLLTEQAADEGAVQEVRAVAAEHFDASAWTAHVTGPAALSADLSSAFAGIDGMLLLVAVVAVFVILILVYRSPLLPLLVLLSAIGALCAAVTVVHQMALQGWIELNGQVQGILSILVIGAATDYALLLVARHREELRHTADRHAALRTALRRSTPPILASGGTVALALLCLLFSDLNSNRALGPVAAAGIVFAMASALTFLPALLSLTGRGIFWPRIPRAADAAAERADAHARTGLWARTAGWVRARPRPIWAVVLLVLIVGAAGVTQLRADGVEQSEVVLTETDTKAGQAMLADHFDAGTGAPTSVFAPADDAESALQTVRGVDGVAAAQLVAEGGAPAQEAAQARVVDDQVQISATLEDATDSPAAESTVQRLRDELDAVDQEALVGGTTATQLDTNATAQRDLTVIIPAVLVSVGAILVLLLRSLVAPLLLVAATTLSFLTALGVSALVFNHVFGFPGADPTVPLYGFMFLVALGVDYTVFLMTRAREETPHRGPREGLLHALVVTGGVITSAGVVLAATFAALGVLPLMFMVQLAFLVPLGVLLDTFVVRTLLVPALGVDLGGRLWWPSRIGRTTGAEARVREPA</sequence>
<evidence type="ECO:0000256" key="3">
    <source>
        <dbReference type="ARBA" id="ARBA00022475"/>
    </source>
</evidence>
<dbReference type="Pfam" id="PF03176">
    <property type="entry name" value="MMPL"/>
    <property type="match status" value="2"/>
</dbReference>
<dbReference type="Gene3D" id="1.20.1640.10">
    <property type="entry name" value="Multidrug efflux transporter AcrB transmembrane domain"/>
    <property type="match status" value="2"/>
</dbReference>
<feature type="domain" description="SSD" evidence="8">
    <location>
        <begin position="232"/>
        <end position="336"/>
    </location>
</feature>
<dbReference type="InterPro" id="IPR000731">
    <property type="entry name" value="SSD"/>
</dbReference>
<comment type="caution">
    <text evidence="9">The sequence shown here is derived from an EMBL/GenBank/DDBJ whole genome shotgun (WGS) entry which is preliminary data.</text>
</comment>
<dbReference type="PANTHER" id="PTHR33406:SF6">
    <property type="entry name" value="MEMBRANE PROTEIN YDGH-RELATED"/>
    <property type="match status" value="1"/>
</dbReference>
<evidence type="ECO:0000256" key="7">
    <source>
        <dbReference type="SAM" id="Phobius"/>
    </source>
</evidence>
<keyword evidence="6 7" id="KW-0472">Membrane</keyword>
<feature type="transmembrane region" description="Helical" evidence="7">
    <location>
        <begin position="240"/>
        <end position="259"/>
    </location>
</feature>
<accession>A0ABP6RCL2</accession>
<feature type="transmembrane region" description="Helical" evidence="7">
    <location>
        <begin position="535"/>
        <end position="554"/>
    </location>
</feature>
<feature type="transmembrane region" description="Helical" evidence="7">
    <location>
        <begin position="380"/>
        <end position="400"/>
    </location>
</feature>
<feature type="domain" description="SSD" evidence="8">
    <location>
        <begin position="564"/>
        <end position="692"/>
    </location>
</feature>
<dbReference type="PROSITE" id="PS50156">
    <property type="entry name" value="SSD"/>
    <property type="match status" value="2"/>
</dbReference>
<keyword evidence="4 7" id="KW-0812">Transmembrane</keyword>
<evidence type="ECO:0000256" key="2">
    <source>
        <dbReference type="ARBA" id="ARBA00010157"/>
    </source>
</evidence>
<feature type="transmembrane region" description="Helical" evidence="7">
    <location>
        <begin position="597"/>
        <end position="618"/>
    </location>
</feature>
<organism evidence="9 10">
    <name type="scientific">Nesterenkonia halobia</name>
    <dbReference type="NCBI Taxonomy" id="37922"/>
    <lineage>
        <taxon>Bacteria</taxon>
        <taxon>Bacillati</taxon>
        <taxon>Actinomycetota</taxon>
        <taxon>Actinomycetes</taxon>
        <taxon>Micrococcales</taxon>
        <taxon>Micrococcaceae</taxon>
        <taxon>Nesterenkonia</taxon>
    </lineage>
</organism>
<keyword evidence="10" id="KW-1185">Reference proteome</keyword>
<feature type="transmembrane region" description="Helical" evidence="7">
    <location>
        <begin position="561"/>
        <end position="585"/>
    </location>
</feature>
<dbReference type="Proteomes" id="UP001501736">
    <property type="component" value="Unassembled WGS sequence"/>
</dbReference>
<feature type="transmembrane region" description="Helical" evidence="7">
    <location>
        <begin position="315"/>
        <end position="336"/>
    </location>
</feature>
<dbReference type="EMBL" id="BAAAYG010000003">
    <property type="protein sequence ID" value="GAA3282667.1"/>
    <property type="molecule type" value="Genomic_DNA"/>
</dbReference>
<name>A0ABP6RCL2_9MICC</name>
<dbReference type="PANTHER" id="PTHR33406">
    <property type="entry name" value="MEMBRANE PROTEIN MJ1562-RELATED"/>
    <property type="match status" value="1"/>
</dbReference>
<feature type="transmembrane region" description="Helical" evidence="7">
    <location>
        <begin position="630"/>
        <end position="655"/>
    </location>
</feature>
<evidence type="ECO:0000256" key="6">
    <source>
        <dbReference type="ARBA" id="ARBA00023136"/>
    </source>
</evidence>
<evidence type="ECO:0000256" key="1">
    <source>
        <dbReference type="ARBA" id="ARBA00004651"/>
    </source>
</evidence>
<evidence type="ECO:0000259" key="8">
    <source>
        <dbReference type="PROSITE" id="PS50156"/>
    </source>
</evidence>
<reference evidence="10" key="1">
    <citation type="journal article" date="2019" name="Int. J. Syst. Evol. Microbiol.">
        <title>The Global Catalogue of Microorganisms (GCM) 10K type strain sequencing project: providing services to taxonomists for standard genome sequencing and annotation.</title>
        <authorList>
            <consortium name="The Broad Institute Genomics Platform"/>
            <consortium name="The Broad Institute Genome Sequencing Center for Infectious Disease"/>
            <person name="Wu L."/>
            <person name="Ma J."/>
        </authorList>
    </citation>
    <scope>NUCLEOTIDE SEQUENCE [LARGE SCALE GENOMIC DNA]</scope>
    <source>
        <strain evidence="10">JCM 11483</strain>
    </source>
</reference>
<protein>
    <submittedName>
        <fullName evidence="9">Efflux RND transporter permease subunit</fullName>
    </submittedName>
</protein>
<evidence type="ECO:0000256" key="5">
    <source>
        <dbReference type="ARBA" id="ARBA00022989"/>
    </source>
</evidence>
<evidence type="ECO:0000313" key="9">
    <source>
        <dbReference type="EMBL" id="GAA3282667.1"/>
    </source>
</evidence>
<dbReference type="InterPro" id="IPR050545">
    <property type="entry name" value="Mycobact_MmpL"/>
</dbReference>
<dbReference type="SUPFAM" id="SSF82866">
    <property type="entry name" value="Multidrug efflux transporter AcrB transmembrane domain"/>
    <property type="match status" value="2"/>
</dbReference>
<evidence type="ECO:0000313" key="10">
    <source>
        <dbReference type="Proteomes" id="UP001501736"/>
    </source>
</evidence>
<comment type="similarity">
    <text evidence="2">Belongs to the resistance-nodulation-cell division (RND) (TC 2.A.6) family. MmpL subfamily.</text>
</comment>
<dbReference type="RefSeq" id="WP_344718827.1">
    <property type="nucleotide sequence ID" value="NZ_BAAAYG010000003.1"/>
</dbReference>
<feature type="transmembrane region" description="Helical" evidence="7">
    <location>
        <begin position="175"/>
        <end position="199"/>
    </location>
</feature>
<keyword evidence="3" id="KW-1003">Cell membrane</keyword>
<feature type="transmembrane region" description="Helical" evidence="7">
    <location>
        <begin position="286"/>
        <end position="303"/>
    </location>
</feature>
<comment type="subcellular location">
    <subcellularLocation>
        <location evidence="1">Cell membrane</location>
        <topology evidence="1">Multi-pass membrane protein</topology>
    </subcellularLocation>
</comment>
<keyword evidence="5 7" id="KW-1133">Transmembrane helix</keyword>
<proteinExistence type="inferred from homology"/>
<feature type="transmembrane region" description="Helical" evidence="7">
    <location>
        <begin position="661"/>
        <end position="681"/>
    </location>
</feature>